<dbReference type="Gene3D" id="1.20.1250.20">
    <property type="entry name" value="MFS general substrate transporter like domains"/>
    <property type="match status" value="2"/>
</dbReference>
<feature type="transmembrane region" description="Helical" evidence="4">
    <location>
        <begin position="50"/>
        <end position="73"/>
    </location>
</feature>
<feature type="transmembrane region" description="Helical" evidence="4">
    <location>
        <begin position="283"/>
        <end position="302"/>
    </location>
</feature>
<feature type="transmembrane region" description="Helical" evidence="4">
    <location>
        <begin position="85"/>
        <end position="103"/>
    </location>
</feature>
<dbReference type="SUPFAM" id="SSF103473">
    <property type="entry name" value="MFS general substrate transporter"/>
    <property type="match status" value="1"/>
</dbReference>
<dbReference type="Proteomes" id="UP001055101">
    <property type="component" value="Unassembled WGS sequence"/>
</dbReference>
<evidence type="ECO:0000256" key="1">
    <source>
        <dbReference type="ARBA" id="ARBA00022692"/>
    </source>
</evidence>
<feature type="transmembrane region" description="Helical" evidence="4">
    <location>
        <begin position="109"/>
        <end position="131"/>
    </location>
</feature>
<evidence type="ECO:0000256" key="2">
    <source>
        <dbReference type="ARBA" id="ARBA00022989"/>
    </source>
</evidence>
<dbReference type="InterPro" id="IPR052524">
    <property type="entry name" value="MFS_Cyanate_Porter"/>
</dbReference>
<evidence type="ECO:0000313" key="5">
    <source>
        <dbReference type="EMBL" id="GJE57561.1"/>
    </source>
</evidence>
<dbReference type="InterPro" id="IPR011701">
    <property type="entry name" value="MFS"/>
</dbReference>
<dbReference type="Pfam" id="PF07690">
    <property type="entry name" value="MFS_1"/>
    <property type="match status" value="1"/>
</dbReference>
<feature type="transmembrane region" description="Helical" evidence="4">
    <location>
        <begin position="371"/>
        <end position="393"/>
    </location>
</feature>
<keyword evidence="2 4" id="KW-1133">Transmembrane helix</keyword>
<organism evidence="5 6">
    <name type="scientific">Methylobacterium thuringiense</name>
    <dbReference type="NCBI Taxonomy" id="1003091"/>
    <lineage>
        <taxon>Bacteria</taxon>
        <taxon>Pseudomonadati</taxon>
        <taxon>Pseudomonadota</taxon>
        <taxon>Alphaproteobacteria</taxon>
        <taxon>Hyphomicrobiales</taxon>
        <taxon>Methylobacteriaceae</taxon>
        <taxon>Methylobacterium</taxon>
    </lineage>
</organism>
<dbReference type="PANTHER" id="PTHR23523:SF2">
    <property type="entry name" value="2-NITROIMIDAZOLE TRANSPORTER"/>
    <property type="match status" value="1"/>
</dbReference>
<dbReference type="EMBL" id="BPRA01000024">
    <property type="protein sequence ID" value="GJE57561.1"/>
    <property type="molecule type" value="Genomic_DNA"/>
</dbReference>
<feature type="transmembrane region" description="Helical" evidence="4">
    <location>
        <begin position="143"/>
        <end position="164"/>
    </location>
</feature>
<evidence type="ECO:0000256" key="4">
    <source>
        <dbReference type="SAM" id="Phobius"/>
    </source>
</evidence>
<dbReference type="PANTHER" id="PTHR23523">
    <property type="match status" value="1"/>
</dbReference>
<dbReference type="InterPro" id="IPR036259">
    <property type="entry name" value="MFS_trans_sf"/>
</dbReference>
<name>A0ABQ4TSD9_9HYPH</name>
<evidence type="ECO:0000313" key="6">
    <source>
        <dbReference type="Proteomes" id="UP001055101"/>
    </source>
</evidence>
<feature type="transmembrane region" description="Helical" evidence="4">
    <location>
        <begin position="338"/>
        <end position="359"/>
    </location>
</feature>
<reference evidence="5" key="2">
    <citation type="submission" date="2021-08" db="EMBL/GenBank/DDBJ databases">
        <authorList>
            <person name="Tani A."/>
            <person name="Ola A."/>
            <person name="Ogura Y."/>
            <person name="Katsura K."/>
            <person name="Hayashi T."/>
        </authorList>
    </citation>
    <scope>NUCLEOTIDE SEQUENCE</scope>
    <source>
        <strain evidence="5">DSM 23674</strain>
    </source>
</reference>
<comment type="caution">
    <text evidence="5">The sequence shown here is derived from an EMBL/GenBank/DDBJ whole genome shotgun (WGS) entry which is preliminary data.</text>
</comment>
<feature type="transmembrane region" description="Helical" evidence="4">
    <location>
        <begin position="253"/>
        <end position="271"/>
    </location>
</feature>
<feature type="transmembrane region" description="Helical" evidence="4">
    <location>
        <begin position="176"/>
        <end position="196"/>
    </location>
</feature>
<evidence type="ECO:0000256" key="3">
    <source>
        <dbReference type="ARBA" id="ARBA00023136"/>
    </source>
</evidence>
<sequence>MNGSMTDTKPDTKPHSPVLIGLAVMLVAFNLRPAITSVGPLLTGIVAETGLSATGAAALTTLPVLCLGLGGALGPAAIRRLGVDAGILAGIAAVLVGLLLRGFGGLPALFAGAAVAGLGIGLAGVLLPALVKRDFSRQAGRATGLYTMALCVGAGAGTGLTVPFEHALGQGWAAALALWSLPALVAVFAWAPFAKARPAAAASVARRPAPSLWREPLAWQVAGFMGLQSSLAYIQFGWLPAVLQGRGLDALDAGYLAAVAAIAQAPGALLLPTAAARARDQRGWIVGGLAAMVAAFLTLAFGPEILTVPAAIVLGFASGGCFGLGLTVIVLRARDAAGAGALSAMAQGFGYALASLGPFGFGLAHQATGGWGLPALLFSAIAVAGAICGLGAGRAQQVGQAARGP</sequence>
<feature type="transmembrane region" description="Helical" evidence="4">
    <location>
        <begin position="217"/>
        <end position="241"/>
    </location>
</feature>
<reference evidence="5" key="1">
    <citation type="journal article" date="2021" name="Front. Microbiol.">
        <title>Comprehensive Comparative Genomics and Phenotyping of Methylobacterium Species.</title>
        <authorList>
            <person name="Alessa O."/>
            <person name="Ogura Y."/>
            <person name="Fujitani Y."/>
            <person name="Takami H."/>
            <person name="Hayashi T."/>
            <person name="Sahin N."/>
            <person name="Tani A."/>
        </authorList>
    </citation>
    <scope>NUCLEOTIDE SEQUENCE</scope>
    <source>
        <strain evidence="5">DSM 23674</strain>
    </source>
</reference>
<accession>A0ABQ4TSD9</accession>
<feature type="transmembrane region" description="Helical" evidence="4">
    <location>
        <begin position="308"/>
        <end position="331"/>
    </location>
</feature>
<keyword evidence="6" id="KW-1185">Reference proteome</keyword>
<keyword evidence="1 4" id="KW-0812">Transmembrane</keyword>
<keyword evidence="3 4" id="KW-0472">Membrane</keyword>
<gene>
    <name evidence="5" type="primary">yycB</name>
    <name evidence="5" type="ORF">EKPJFOCH_4078</name>
</gene>
<proteinExistence type="predicted"/>
<protein>
    <submittedName>
        <fullName evidence="5">Transporter YycB</fullName>
    </submittedName>
</protein>